<keyword evidence="1" id="KW-0472">Membrane</keyword>
<comment type="caution">
    <text evidence="2">The sequence shown here is derived from an EMBL/GenBank/DDBJ whole genome shotgun (WGS) entry which is preliminary data.</text>
</comment>
<keyword evidence="1" id="KW-1133">Transmembrane helix</keyword>
<name>A0A2S8FGL9_9BACT</name>
<gene>
    <name evidence="2" type="ORF">C5Y96_13275</name>
</gene>
<dbReference type="Proteomes" id="UP000240009">
    <property type="component" value="Unassembled WGS sequence"/>
</dbReference>
<evidence type="ECO:0000256" key="1">
    <source>
        <dbReference type="SAM" id="Phobius"/>
    </source>
</evidence>
<feature type="transmembrane region" description="Helical" evidence="1">
    <location>
        <begin position="41"/>
        <end position="60"/>
    </location>
</feature>
<evidence type="ECO:0000313" key="2">
    <source>
        <dbReference type="EMBL" id="PQO31307.1"/>
    </source>
</evidence>
<reference evidence="2 3" key="1">
    <citation type="submission" date="2018-02" db="EMBL/GenBank/DDBJ databases">
        <title>Comparative genomes isolates from brazilian mangrove.</title>
        <authorList>
            <person name="Araujo J.E."/>
            <person name="Taketani R.G."/>
            <person name="Silva M.C.P."/>
            <person name="Loureco M.V."/>
            <person name="Andreote F.D."/>
        </authorList>
    </citation>
    <scope>NUCLEOTIDE SEQUENCE [LARGE SCALE GENOMIC DNA]</scope>
    <source>
        <strain evidence="2 3">HEX-2 MGV</strain>
    </source>
</reference>
<sequence length="63" mass="7016">MNVRLVHSRRSQTLTTQEDPHLAQVIQLSNAVRLKMIDTPLLIGFLIAVGSIELSVPIMTPDH</sequence>
<proteinExistence type="predicted"/>
<protein>
    <submittedName>
        <fullName evidence="2">Uncharacterized protein</fullName>
    </submittedName>
</protein>
<organism evidence="2 3">
    <name type="scientific">Blastopirellula marina</name>
    <dbReference type="NCBI Taxonomy" id="124"/>
    <lineage>
        <taxon>Bacteria</taxon>
        <taxon>Pseudomonadati</taxon>
        <taxon>Planctomycetota</taxon>
        <taxon>Planctomycetia</taxon>
        <taxon>Pirellulales</taxon>
        <taxon>Pirellulaceae</taxon>
        <taxon>Blastopirellula</taxon>
    </lineage>
</organism>
<dbReference type="AlphaFoldDB" id="A0A2S8FGL9"/>
<dbReference type="EMBL" id="PUIA01000037">
    <property type="protein sequence ID" value="PQO31307.1"/>
    <property type="molecule type" value="Genomic_DNA"/>
</dbReference>
<evidence type="ECO:0000313" key="3">
    <source>
        <dbReference type="Proteomes" id="UP000240009"/>
    </source>
</evidence>
<keyword evidence="1" id="KW-0812">Transmembrane</keyword>
<accession>A0A2S8FGL9</accession>